<dbReference type="Pfam" id="PF00069">
    <property type="entry name" value="Pkinase"/>
    <property type="match status" value="1"/>
</dbReference>
<dbReference type="Proteomes" id="UP001276659">
    <property type="component" value="Unassembled WGS sequence"/>
</dbReference>
<accession>A0AAE0DHL8</accession>
<dbReference type="InterPro" id="IPR011009">
    <property type="entry name" value="Kinase-like_dom_sf"/>
</dbReference>
<dbReference type="PANTHER" id="PTHR44167">
    <property type="entry name" value="OVARIAN-SPECIFIC SERINE/THREONINE-PROTEIN KINASE LOK-RELATED"/>
    <property type="match status" value="1"/>
</dbReference>
<dbReference type="AlphaFoldDB" id="A0AAE0DHL8"/>
<name>A0AAE0DHL8_9LECA</name>
<dbReference type="Gene3D" id="1.10.510.10">
    <property type="entry name" value="Transferase(Phosphotransferase) domain 1"/>
    <property type="match status" value="1"/>
</dbReference>
<gene>
    <name evidence="2" type="ORF">OEA41_009268</name>
</gene>
<sequence>MSVGDLAQHEAQSTIRANEKLVGQCGRHYLIERVLQFKEVPPAHVYLVTYGKQKFVVKTVLADFQYYQDMQRALGTSRYLRLLQDTIPDRSMFVYKYLKDHLLSLAQKNLPLLLTKRILKDALQGLAELHHQNIVHTDIKPNNILVQWSQTSHGIIIDEVRLGDLEDSAYVPPGSNIRGRQVGNQNWRSPEAHAEGRVNKPSDMFSFGIVHVILYVDEEALPEGEVALAHILERQISYFADLESFDGLLRHLGDSPWCQVLKALRDGFNKENPREPFVRWNMEPLDSDLKDLIGGLTNFDPSRRLTAGEALSHKWFHDV</sequence>
<dbReference type="GO" id="GO:0005634">
    <property type="term" value="C:nucleus"/>
    <property type="evidence" value="ECO:0007669"/>
    <property type="project" value="TreeGrafter"/>
</dbReference>
<protein>
    <recommendedName>
        <fullName evidence="1">Protein kinase domain-containing protein</fullName>
    </recommendedName>
</protein>
<dbReference type="GO" id="GO:0005524">
    <property type="term" value="F:ATP binding"/>
    <property type="evidence" value="ECO:0007669"/>
    <property type="project" value="InterPro"/>
</dbReference>
<dbReference type="InterPro" id="IPR008271">
    <property type="entry name" value="Ser/Thr_kinase_AS"/>
</dbReference>
<proteinExistence type="predicted"/>
<dbReference type="GO" id="GO:0005737">
    <property type="term" value="C:cytoplasm"/>
    <property type="evidence" value="ECO:0007669"/>
    <property type="project" value="TreeGrafter"/>
</dbReference>
<dbReference type="PROSITE" id="PS00108">
    <property type="entry name" value="PROTEIN_KINASE_ST"/>
    <property type="match status" value="1"/>
</dbReference>
<reference evidence="2" key="1">
    <citation type="submission" date="2022-11" db="EMBL/GenBank/DDBJ databases">
        <title>Chromosomal genome sequence assembly and mating type (MAT) locus characterization of the leprose asexual lichenized fungus Lepraria neglecta (Nyl.) Erichsen.</title>
        <authorList>
            <person name="Allen J.L."/>
            <person name="Pfeffer B."/>
        </authorList>
    </citation>
    <scope>NUCLEOTIDE SEQUENCE</scope>
    <source>
        <strain evidence="2">Allen 5258</strain>
    </source>
</reference>
<dbReference type="PANTHER" id="PTHR44167:SF18">
    <property type="entry name" value="PROTEIN KINASE DOMAIN-CONTAINING PROTEIN"/>
    <property type="match status" value="1"/>
</dbReference>
<dbReference type="InterPro" id="IPR000719">
    <property type="entry name" value="Prot_kinase_dom"/>
</dbReference>
<evidence type="ECO:0000259" key="1">
    <source>
        <dbReference type="PROSITE" id="PS50011"/>
    </source>
</evidence>
<dbReference type="SUPFAM" id="SSF56112">
    <property type="entry name" value="Protein kinase-like (PK-like)"/>
    <property type="match status" value="1"/>
</dbReference>
<organism evidence="2 3">
    <name type="scientific">Lepraria neglecta</name>
    <dbReference type="NCBI Taxonomy" id="209136"/>
    <lineage>
        <taxon>Eukaryota</taxon>
        <taxon>Fungi</taxon>
        <taxon>Dikarya</taxon>
        <taxon>Ascomycota</taxon>
        <taxon>Pezizomycotina</taxon>
        <taxon>Lecanoromycetes</taxon>
        <taxon>OSLEUM clade</taxon>
        <taxon>Lecanoromycetidae</taxon>
        <taxon>Lecanorales</taxon>
        <taxon>Lecanorineae</taxon>
        <taxon>Stereocaulaceae</taxon>
        <taxon>Lepraria</taxon>
    </lineage>
</organism>
<dbReference type="EMBL" id="JASNWA010000009">
    <property type="protein sequence ID" value="KAK3169884.1"/>
    <property type="molecule type" value="Genomic_DNA"/>
</dbReference>
<dbReference type="PROSITE" id="PS50011">
    <property type="entry name" value="PROTEIN_KINASE_DOM"/>
    <property type="match status" value="1"/>
</dbReference>
<evidence type="ECO:0000313" key="2">
    <source>
        <dbReference type="EMBL" id="KAK3169884.1"/>
    </source>
</evidence>
<keyword evidence="3" id="KW-1185">Reference proteome</keyword>
<feature type="domain" description="Protein kinase" evidence="1">
    <location>
        <begin position="1"/>
        <end position="316"/>
    </location>
</feature>
<evidence type="ECO:0000313" key="3">
    <source>
        <dbReference type="Proteomes" id="UP001276659"/>
    </source>
</evidence>
<dbReference type="GO" id="GO:0044773">
    <property type="term" value="P:mitotic DNA damage checkpoint signaling"/>
    <property type="evidence" value="ECO:0007669"/>
    <property type="project" value="TreeGrafter"/>
</dbReference>
<comment type="caution">
    <text evidence="2">The sequence shown here is derived from an EMBL/GenBank/DDBJ whole genome shotgun (WGS) entry which is preliminary data.</text>
</comment>
<dbReference type="SMART" id="SM00220">
    <property type="entry name" value="S_TKc"/>
    <property type="match status" value="1"/>
</dbReference>
<dbReference type="GO" id="GO:0004674">
    <property type="term" value="F:protein serine/threonine kinase activity"/>
    <property type="evidence" value="ECO:0007669"/>
    <property type="project" value="TreeGrafter"/>
</dbReference>